<evidence type="ECO:0000313" key="3">
    <source>
        <dbReference type="Proteomes" id="UP001603978"/>
    </source>
</evidence>
<accession>A0ABW7AGJ9</accession>
<gene>
    <name evidence="2" type="ORF">ACFLIM_25170</name>
</gene>
<name>A0ABW7AGJ9_9ACTN</name>
<proteinExistence type="predicted"/>
<evidence type="ECO:0000313" key="2">
    <source>
        <dbReference type="EMBL" id="MFG1706489.1"/>
    </source>
</evidence>
<comment type="caution">
    <text evidence="2">The sequence shown here is derived from an EMBL/GenBank/DDBJ whole genome shotgun (WGS) entry which is preliminary data.</text>
</comment>
<protein>
    <submittedName>
        <fullName evidence="2">Uncharacterized protein</fullName>
    </submittedName>
</protein>
<reference evidence="2 3" key="1">
    <citation type="submission" date="2024-10" db="EMBL/GenBank/DDBJ databases">
        <authorList>
            <person name="Topkara A.R."/>
            <person name="Saygin H."/>
        </authorList>
    </citation>
    <scope>NUCLEOTIDE SEQUENCE [LARGE SCALE GENOMIC DNA]</scope>
    <source>
        <strain evidence="2 3">M3C6</strain>
    </source>
</reference>
<evidence type="ECO:0000256" key="1">
    <source>
        <dbReference type="SAM" id="MobiDB-lite"/>
    </source>
</evidence>
<feature type="compositionally biased region" description="Basic and acidic residues" evidence="1">
    <location>
        <begin position="95"/>
        <end position="117"/>
    </location>
</feature>
<sequence>MKDAIAALGIPRRAIRAVTDLGATHATVLDHAHVALIAEHADQLATSGAGIGVVLWQLPCGCTRSVRLTTDIRHAGRVDTIPVTPFNEHYCPTPPKDDAVRQHIDAQEAQNHAKERQ</sequence>
<dbReference type="EMBL" id="JBICRM010000015">
    <property type="protein sequence ID" value="MFG1706489.1"/>
    <property type="molecule type" value="Genomic_DNA"/>
</dbReference>
<keyword evidence="3" id="KW-1185">Reference proteome</keyword>
<feature type="region of interest" description="Disordered" evidence="1">
    <location>
        <begin position="91"/>
        <end position="117"/>
    </location>
</feature>
<dbReference type="RefSeq" id="WP_393169379.1">
    <property type="nucleotide sequence ID" value="NZ_JBICRM010000015.1"/>
</dbReference>
<organism evidence="2 3">
    <name type="scientific">Nonomuraea marmarensis</name>
    <dbReference type="NCBI Taxonomy" id="3351344"/>
    <lineage>
        <taxon>Bacteria</taxon>
        <taxon>Bacillati</taxon>
        <taxon>Actinomycetota</taxon>
        <taxon>Actinomycetes</taxon>
        <taxon>Streptosporangiales</taxon>
        <taxon>Streptosporangiaceae</taxon>
        <taxon>Nonomuraea</taxon>
    </lineage>
</organism>
<dbReference type="Proteomes" id="UP001603978">
    <property type="component" value="Unassembled WGS sequence"/>
</dbReference>